<feature type="domain" description="Choline/carnitine acyltransferase" evidence="3">
    <location>
        <begin position="1"/>
        <end position="87"/>
    </location>
</feature>
<accession>A0A8B7ZQY7</accession>
<dbReference type="PANTHER" id="PTHR22589">
    <property type="entry name" value="CARNITINE O-ACYLTRANSFERASE"/>
    <property type="match status" value="1"/>
</dbReference>
<name>A0A8B7ZQY7_ACAPL</name>
<comment type="similarity">
    <text evidence="1">Belongs to the carnitine/choline acetyltransferase family.</text>
</comment>
<dbReference type="GeneID" id="110988526"/>
<gene>
    <name evidence="5" type="primary">LOC110988526</name>
</gene>
<dbReference type="OrthoDB" id="240216at2759"/>
<keyword evidence="4" id="KW-1185">Reference proteome</keyword>
<dbReference type="Proteomes" id="UP000694845">
    <property type="component" value="Unplaced"/>
</dbReference>
<organism evidence="4 5">
    <name type="scientific">Acanthaster planci</name>
    <name type="common">Crown-of-thorns starfish</name>
    <dbReference type="NCBI Taxonomy" id="133434"/>
    <lineage>
        <taxon>Eukaryota</taxon>
        <taxon>Metazoa</taxon>
        <taxon>Echinodermata</taxon>
        <taxon>Eleutherozoa</taxon>
        <taxon>Asterozoa</taxon>
        <taxon>Asteroidea</taxon>
        <taxon>Valvatacea</taxon>
        <taxon>Valvatida</taxon>
        <taxon>Acanthasteridae</taxon>
        <taxon>Acanthaster</taxon>
    </lineage>
</organism>
<dbReference type="GO" id="GO:0005739">
    <property type="term" value="C:mitochondrion"/>
    <property type="evidence" value="ECO:0007669"/>
    <property type="project" value="TreeGrafter"/>
</dbReference>
<evidence type="ECO:0000256" key="2">
    <source>
        <dbReference type="SAM" id="MobiDB-lite"/>
    </source>
</evidence>
<dbReference type="SUPFAM" id="SSF52777">
    <property type="entry name" value="CoA-dependent acyltransferases"/>
    <property type="match status" value="1"/>
</dbReference>
<dbReference type="Pfam" id="PF00755">
    <property type="entry name" value="Carn_acyltransf"/>
    <property type="match status" value="1"/>
</dbReference>
<evidence type="ECO:0000313" key="5">
    <source>
        <dbReference type="RefSeq" id="XP_022107824.1"/>
    </source>
</evidence>
<feature type="region of interest" description="Disordered" evidence="2">
    <location>
        <begin position="118"/>
        <end position="147"/>
    </location>
</feature>
<feature type="compositionally biased region" description="Polar residues" evidence="2">
    <location>
        <begin position="128"/>
        <end position="144"/>
    </location>
</feature>
<evidence type="ECO:0000256" key="1">
    <source>
        <dbReference type="ARBA" id="ARBA00005232"/>
    </source>
</evidence>
<protein>
    <submittedName>
        <fullName evidence="5">Carnitine O-palmitoyltransferase 2, mitochondrial-like</fullName>
    </submittedName>
</protein>
<proteinExistence type="inferred from homology"/>
<dbReference type="Gene3D" id="3.30.559.10">
    <property type="entry name" value="Chloramphenicol acetyltransferase-like domain"/>
    <property type="match status" value="1"/>
</dbReference>
<dbReference type="InterPro" id="IPR039551">
    <property type="entry name" value="Cho/carn_acyl_trans"/>
</dbReference>
<dbReference type="RefSeq" id="XP_022107824.1">
    <property type="nucleotide sequence ID" value="XM_022252132.1"/>
</dbReference>
<dbReference type="KEGG" id="aplc:110988526"/>
<dbReference type="GO" id="GO:0004095">
    <property type="term" value="F:carnitine O-palmitoyltransferase activity"/>
    <property type="evidence" value="ECO:0007669"/>
    <property type="project" value="TreeGrafter"/>
</dbReference>
<dbReference type="InterPro" id="IPR000542">
    <property type="entry name" value="Carn_acyl_trans"/>
</dbReference>
<dbReference type="InterPro" id="IPR023213">
    <property type="entry name" value="CAT-like_dom_sf"/>
</dbReference>
<evidence type="ECO:0000259" key="3">
    <source>
        <dbReference type="Pfam" id="PF00755"/>
    </source>
</evidence>
<sequence>MQYKRYGSSYMKKCGLSPDAIAQLAMQVAFHRVTGRVPAVTETCSTAMFKQGCTEFIRSATLETKRCTEAFYKKSGVSSAEKRALVKDGTITSWPYVPLPQQQADPFQQCSKILPRLTSTPSPCPQAPQGSRSVQQEQRFTPTPQVDLGWSTLSSVQGSI</sequence>
<reference evidence="5" key="1">
    <citation type="submission" date="2025-08" db="UniProtKB">
        <authorList>
            <consortium name="RefSeq"/>
        </authorList>
    </citation>
    <scope>IDENTIFICATION</scope>
</reference>
<dbReference type="GO" id="GO:0006635">
    <property type="term" value="P:fatty acid beta-oxidation"/>
    <property type="evidence" value="ECO:0007669"/>
    <property type="project" value="TreeGrafter"/>
</dbReference>
<dbReference type="PANTHER" id="PTHR22589:SF16">
    <property type="entry name" value="CARNITINE O-PALMITOYLTRANSFERASE 2, MITOCHONDRIAL"/>
    <property type="match status" value="1"/>
</dbReference>
<evidence type="ECO:0000313" key="4">
    <source>
        <dbReference type="Proteomes" id="UP000694845"/>
    </source>
</evidence>
<dbReference type="AlphaFoldDB" id="A0A8B7ZQY7"/>